<reference evidence="1" key="1">
    <citation type="journal article" date="2014" name="Front. Microbiol.">
        <title>High frequency of phylogenetically diverse reductive dehalogenase-homologous genes in deep subseafloor sedimentary metagenomes.</title>
        <authorList>
            <person name="Kawai M."/>
            <person name="Futagami T."/>
            <person name="Toyoda A."/>
            <person name="Takaki Y."/>
            <person name="Nishi S."/>
            <person name="Hori S."/>
            <person name="Arai W."/>
            <person name="Tsubouchi T."/>
            <person name="Morono Y."/>
            <person name="Uchiyama I."/>
            <person name="Ito T."/>
            <person name="Fujiyama A."/>
            <person name="Inagaki F."/>
            <person name="Takami H."/>
        </authorList>
    </citation>
    <scope>NUCLEOTIDE SEQUENCE</scope>
    <source>
        <strain evidence="1">Expedition CK06-06</strain>
    </source>
</reference>
<dbReference type="AlphaFoldDB" id="X1B8G4"/>
<sequence>ERGLGFMIQEYVPGPPTNHFFLDGFVSPEGPG</sequence>
<comment type="caution">
    <text evidence="1">The sequence shown here is derived from an EMBL/GenBank/DDBJ whole genome shotgun (WGS) entry which is preliminary data.</text>
</comment>
<gene>
    <name evidence="1" type="ORF">S01H4_50381</name>
</gene>
<accession>X1B8G4</accession>
<dbReference type="EMBL" id="BART01028600">
    <property type="protein sequence ID" value="GAG91405.1"/>
    <property type="molecule type" value="Genomic_DNA"/>
</dbReference>
<name>X1B8G4_9ZZZZ</name>
<evidence type="ECO:0000313" key="1">
    <source>
        <dbReference type="EMBL" id="GAG91405.1"/>
    </source>
</evidence>
<protein>
    <submittedName>
        <fullName evidence="1">Uncharacterized protein</fullName>
    </submittedName>
</protein>
<proteinExistence type="predicted"/>
<organism evidence="1">
    <name type="scientific">marine sediment metagenome</name>
    <dbReference type="NCBI Taxonomy" id="412755"/>
    <lineage>
        <taxon>unclassified sequences</taxon>
        <taxon>metagenomes</taxon>
        <taxon>ecological metagenomes</taxon>
    </lineage>
</organism>
<feature type="non-terminal residue" evidence="1">
    <location>
        <position position="1"/>
    </location>
</feature>